<sequence>MRVKNMAETQIFFEEWVNSKNKYDERKYTDAILGIVDILGFSQFVKIKNDDSTAPKKIIEIINDSIFINKLGLPENIKYKMLSDTFIVYSDEITVDNVYYVICALENFRIQLLENGFLCRGALVRNKNYINNDIIVSEALIDAYRIESNIAKYPRIIVDMDIIKIIKPQMDSGKVLDDNKIIIKKCVIKDFDGEYIIMPFVGIADIAAFLYKDFHYFSYRNDPENEELFINTMSKFKRGLESCAERISTRDCINKLNYFINSYNKILKDAGQLLNASIKELYMNNIT</sequence>
<evidence type="ECO:0000313" key="1">
    <source>
        <dbReference type="EMBL" id="EMB24530.1"/>
    </source>
</evidence>
<dbReference type="AlphaFoldDB" id="A0A0F6MSG4"/>
<comment type="caution">
    <text evidence="1">The sequence shown here is derived from an EMBL/GenBank/DDBJ whole genome shotgun (WGS) entry which is preliminary data.</text>
</comment>
<dbReference type="EMBL" id="AGDY01000002">
    <property type="protein sequence ID" value="EMB24530.1"/>
    <property type="molecule type" value="Genomic_DNA"/>
</dbReference>
<accession>A0A0F6MSG4</accession>
<dbReference type="Proteomes" id="UP000011701">
    <property type="component" value="Chromosome"/>
</dbReference>
<reference evidence="1" key="1">
    <citation type="submission" date="2012-01" db="EMBL/GenBank/DDBJ databases">
        <title>The Genome Sequence of Treponema denticola OTK.</title>
        <authorList>
            <consortium name="The Broad Institute Genome Sequencing Platform"/>
            <person name="Earl A."/>
            <person name="Ward D."/>
            <person name="Feldgarden M."/>
            <person name="Gevers D."/>
            <person name="Blanton J.M."/>
            <person name="Fenno C.J."/>
            <person name="Baranova O.V."/>
            <person name="Mathney J."/>
            <person name="Dewhirst F.E."/>
            <person name="Izard J."/>
            <person name="Young S.K."/>
            <person name="Zeng Q."/>
            <person name="Gargeya S."/>
            <person name="Fitzgerald M."/>
            <person name="Haas B."/>
            <person name="Abouelleil A."/>
            <person name="Alvarado L."/>
            <person name="Arachchi H.M."/>
            <person name="Berlin A."/>
            <person name="Chapman S.B."/>
            <person name="Gearin G."/>
            <person name="Goldberg J."/>
            <person name="Griggs A."/>
            <person name="Gujja S."/>
            <person name="Hansen M."/>
            <person name="Heiman D."/>
            <person name="Howarth C."/>
            <person name="Larimer J."/>
            <person name="Lui A."/>
            <person name="MacDonald P.J.P."/>
            <person name="McCowen C."/>
            <person name="Montmayeur A."/>
            <person name="Murphy C."/>
            <person name="Neiman D."/>
            <person name="Pearson M."/>
            <person name="Priest M."/>
            <person name="Roberts A."/>
            <person name="Saif S."/>
            <person name="Shea T."/>
            <person name="Sisk P."/>
            <person name="Stolte C."/>
            <person name="Sykes S."/>
            <person name="Wortman J."/>
            <person name="Nusbaum C."/>
            <person name="Birren B."/>
        </authorList>
    </citation>
    <scope>NUCLEOTIDE SEQUENCE [LARGE SCALE GENOMIC DNA]</scope>
    <source>
        <strain evidence="1">OTK</strain>
    </source>
</reference>
<protein>
    <recommendedName>
        <fullName evidence="2">Guanylate cyclase domain-containing protein</fullName>
    </recommendedName>
</protein>
<dbReference type="HOGENOM" id="CLU_969559_0_0_12"/>
<evidence type="ECO:0008006" key="2">
    <source>
        <dbReference type="Google" id="ProtNLM"/>
    </source>
</evidence>
<dbReference type="PATRIC" id="fig|999434.4.peg.228"/>
<organism evidence="1">
    <name type="scientific">Treponema denticola OTK</name>
    <dbReference type="NCBI Taxonomy" id="999434"/>
    <lineage>
        <taxon>Bacteria</taxon>
        <taxon>Pseudomonadati</taxon>
        <taxon>Spirochaetota</taxon>
        <taxon>Spirochaetia</taxon>
        <taxon>Spirochaetales</taxon>
        <taxon>Treponemataceae</taxon>
        <taxon>Treponema</taxon>
    </lineage>
</organism>
<name>A0A0F6MSG4_TREDN</name>
<gene>
    <name evidence="1" type="ORF">HMPREF9723_00218</name>
</gene>
<proteinExistence type="predicted"/>